<accession>A0A2P2PAW1</accession>
<name>A0A2P2PAW1_RHIMU</name>
<proteinExistence type="predicted"/>
<sequence>MFTMTGKKDKTLIQKIDSFSQRTSSRYSNSLSLATKH</sequence>
<organism evidence="1">
    <name type="scientific">Rhizophora mucronata</name>
    <name type="common">Asiatic mangrove</name>
    <dbReference type="NCBI Taxonomy" id="61149"/>
    <lineage>
        <taxon>Eukaryota</taxon>
        <taxon>Viridiplantae</taxon>
        <taxon>Streptophyta</taxon>
        <taxon>Embryophyta</taxon>
        <taxon>Tracheophyta</taxon>
        <taxon>Spermatophyta</taxon>
        <taxon>Magnoliopsida</taxon>
        <taxon>eudicotyledons</taxon>
        <taxon>Gunneridae</taxon>
        <taxon>Pentapetalae</taxon>
        <taxon>rosids</taxon>
        <taxon>fabids</taxon>
        <taxon>Malpighiales</taxon>
        <taxon>Rhizophoraceae</taxon>
        <taxon>Rhizophora</taxon>
    </lineage>
</organism>
<evidence type="ECO:0000313" key="1">
    <source>
        <dbReference type="EMBL" id="MBX51882.1"/>
    </source>
</evidence>
<protein>
    <submittedName>
        <fullName evidence="1">Uncharacterized protein</fullName>
    </submittedName>
</protein>
<dbReference type="AlphaFoldDB" id="A0A2P2PAW1"/>
<reference evidence="1" key="1">
    <citation type="submission" date="2018-02" db="EMBL/GenBank/DDBJ databases">
        <title>Rhizophora mucronata_Transcriptome.</title>
        <authorList>
            <person name="Meera S.P."/>
            <person name="Sreeshan A."/>
            <person name="Augustine A."/>
        </authorList>
    </citation>
    <scope>NUCLEOTIDE SEQUENCE</scope>
    <source>
        <tissue evidence="1">Leaf</tissue>
    </source>
</reference>
<dbReference type="EMBL" id="GGEC01071398">
    <property type="protein sequence ID" value="MBX51882.1"/>
    <property type="molecule type" value="Transcribed_RNA"/>
</dbReference>